<name>A0A8S2SQK6_9BILA</name>
<evidence type="ECO:0000313" key="1">
    <source>
        <dbReference type="EMBL" id="CAF4237775.1"/>
    </source>
</evidence>
<feature type="non-terminal residue" evidence="1">
    <location>
        <position position="100"/>
    </location>
</feature>
<accession>A0A8S2SQK6</accession>
<sequence>ERLVLANRIGDARNIIDDTIDVHFKTAVDISTLLQMFIRLCPQLNVDYRNEFCDQIIFPLSINLASEKCNKKLAPLLFDFALVILDLNVIKAPKCALELL</sequence>
<protein>
    <submittedName>
        <fullName evidence="1">Uncharacterized protein</fullName>
    </submittedName>
</protein>
<reference evidence="1" key="1">
    <citation type="submission" date="2021-02" db="EMBL/GenBank/DDBJ databases">
        <authorList>
            <person name="Nowell W R."/>
        </authorList>
    </citation>
    <scope>NUCLEOTIDE SEQUENCE</scope>
</reference>
<dbReference type="EMBL" id="CAJOBH010023782">
    <property type="protein sequence ID" value="CAF4237775.1"/>
    <property type="molecule type" value="Genomic_DNA"/>
</dbReference>
<feature type="non-terminal residue" evidence="1">
    <location>
        <position position="1"/>
    </location>
</feature>
<dbReference type="AlphaFoldDB" id="A0A8S2SQK6"/>
<gene>
    <name evidence="1" type="ORF">BYL167_LOCUS25043</name>
</gene>
<evidence type="ECO:0000313" key="2">
    <source>
        <dbReference type="Proteomes" id="UP000681967"/>
    </source>
</evidence>
<organism evidence="1 2">
    <name type="scientific">Rotaria magnacalcarata</name>
    <dbReference type="NCBI Taxonomy" id="392030"/>
    <lineage>
        <taxon>Eukaryota</taxon>
        <taxon>Metazoa</taxon>
        <taxon>Spiralia</taxon>
        <taxon>Gnathifera</taxon>
        <taxon>Rotifera</taxon>
        <taxon>Eurotatoria</taxon>
        <taxon>Bdelloidea</taxon>
        <taxon>Philodinida</taxon>
        <taxon>Philodinidae</taxon>
        <taxon>Rotaria</taxon>
    </lineage>
</organism>
<proteinExistence type="predicted"/>
<comment type="caution">
    <text evidence="1">The sequence shown here is derived from an EMBL/GenBank/DDBJ whole genome shotgun (WGS) entry which is preliminary data.</text>
</comment>
<dbReference type="Proteomes" id="UP000681967">
    <property type="component" value="Unassembled WGS sequence"/>
</dbReference>